<dbReference type="Pfam" id="PF00199">
    <property type="entry name" value="Catalase"/>
    <property type="match status" value="1"/>
</dbReference>
<dbReference type="GO" id="GO:0042744">
    <property type="term" value="P:hydrogen peroxide catabolic process"/>
    <property type="evidence" value="ECO:0007669"/>
    <property type="project" value="TreeGrafter"/>
</dbReference>
<dbReference type="PANTHER" id="PTHR11465">
    <property type="entry name" value="CATALASE"/>
    <property type="match status" value="1"/>
</dbReference>
<dbReference type="GO" id="GO:0046872">
    <property type="term" value="F:metal ion binding"/>
    <property type="evidence" value="ECO:0007669"/>
    <property type="project" value="UniProtKB-KW"/>
</dbReference>
<keyword evidence="1 3" id="KW-0349">Heme</keyword>
<dbReference type="GO" id="GO:0005737">
    <property type="term" value="C:cytoplasm"/>
    <property type="evidence" value="ECO:0007669"/>
    <property type="project" value="TreeGrafter"/>
</dbReference>
<dbReference type="PROSITE" id="PS51402">
    <property type="entry name" value="CATALASE_3"/>
    <property type="match status" value="1"/>
</dbReference>
<dbReference type="AlphaFoldDB" id="A0A9J7BUR1"/>
<proteinExistence type="inferred from homology"/>
<dbReference type="PIRSF" id="PIRSF000296">
    <property type="entry name" value="SrpA"/>
    <property type="match status" value="1"/>
</dbReference>
<feature type="active site" evidence="2">
    <location>
        <position position="34"/>
    </location>
</feature>
<evidence type="ECO:0000313" key="6">
    <source>
        <dbReference type="Proteomes" id="UP001059380"/>
    </source>
</evidence>
<dbReference type="InterPro" id="IPR024168">
    <property type="entry name" value="Catalase_SrpA-type_pred"/>
</dbReference>
<protein>
    <recommendedName>
        <fullName evidence="1">Catalase-related peroxidase</fullName>
        <ecNumber evidence="1">1.11.1.-</ecNumber>
    </recommendedName>
</protein>
<name>A0A9J7BUR1_9BACT</name>
<comment type="similarity">
    <text evidence="1">Belongs to the catalase family.</text>
</comment>
<organism evidence="5 6">
    <name type="scientific">Occallatibacter riparius</name>
    <dbReference type="NCBI Taxonomy" id="1002689"/>
    <lineage>
        <taxon>Bacteria</taxon>
        <taxon>Pseudomonadati</taxon>
        <taxon>Acidobacteriota</taxon>
        <taxon>Terriglobia</taxon>
        <taxon>Terriglobales</taxon>
        <taxon>Acidobacteriaceae</taxon>
        <taxon>Occallatibacter</taxon>
    </lineage>
</organism>
<dbReference type="EC" id="1.11.1.-" evidence="1"/>
<dbReference type="Gene3D" id="1.20.1280.120">
    <property type="match status" value="1"/>
</dbReference>
<dbReference type="InterPro" id="IPR020835">
    <property type="entry name" value="Catalase_sf"/>
</dbReference>
<comment type="function">
    <text evidence="1">Has an organic peroxide-dependent peroxidase activity.</text>
</comment>
<dbReference type="CDD" id="cd08153">
    <property type="entry name" value="srpA_like"/>
    <property type="match status" value="1"/>
</dbReference>
<dbReference type="GO" id="GO:0004096">
    <property type="term" value="F:catalase activity"/>
    <property type="evidence" value="ECO:0007669"/>
    <property type="project" value="InterPro"/>
</dbReference>
<dbReference type="SMART" id="SM01060">
    <property type="entry name" value="Catalase"/>
    <property type="match status" value="1"/>
</dbReference>
<evidence type="ECO:0000259" key="4">
    <source>
        <dbReference type="SMART" id="SM01060"/>
    </source>
</evidence>
<accession>A0A9J7BUR1</accession>
<dbReference type="GO" id="GO:0020037">
    <property type="term" value="F:heme binding"/>
    <property type="evidence" value="ECO:0007669"/>
    <property type="project" value="InterPro"/>
</dbReference>
<evidence type="ECO:0000256" key="2">
    <source>
        <dbReference type="PIRSR" id="PIRSR000296-1"/>
    </source>
</evidence>
<comment type="cofactor">
    <cofactor evidence="1">
        <name>heme</name>
        <dbReference type="ChEBI" id="CHEBI:30413"/>
    </cofactor>
</comment>
<keyword evidence="6" id="KW-1185">Reference proteome</keyword>
<gene>
    <name evidence="5" type="ORF">MOP44_02115</name>
</gene>
<sequence>MPLPNDERLVALANDILLQFDQLFGVHPGYRPAHAKGLMLIGTFTPATQARSLTMAPHILSASTAVTARFSNSTGLPEIPDSAPESNPRGLAIRFNLAEHVHTDIVSHSTNGFPARNGEEFLGLLRAIAASGSEVPSPKPIEQFLGSHPAALAFVQAPKPFPSSLASDTYFAPSAYSFTNDGGETRFGRYRIVPEEGNDYLSDSEVIGLAANYHYDELAERVTIQPIRFHIRVQLAKPGDITDDVTVHWPEDRELVDFGTIELTEVVPDSVVQQKHIIFDPIPRVEGIANSADPLLELRAAIYLVSGRRRRAARVQEQESELTAGAV</sequence>
<dbReference type="EMBL" id="CP093313">
    <property type="protein sequence ID" value="UWZ84741.1"/>
    <property type="molecule type" value="Genomic_DNA"/>
</dbReference>
<keyword evidence="1 3" id="KW-0408">Iron</keyword>
<dbReference type="Gene3D" id="2.40.180.10">
    <property type="entry name" value="Catalase core domain"/>
    <property type="match status" value="1"/>
</dbReference>
<feature type="binding site" description="axial binding residue" evidence="3">
    <location>
        <position position="303"/>
    </location>
    <ligand>
        <name>heme</name>
        <dbReference type="ChEBI" id="CHEBI:30413"/>
    </ligand>
    <ligandPart>
        <name>Fe</name>
        <dbReference type="ChEBI" id="CHEBI:18248"/>
    </ligandPart>
</feature>
<keyword evidence="1 3" id="KW-0479">Metal-binding</keyword>
<keyword evidence="1" id="KW-0560">Oxidoreductase</keyword>
<dbReference type="RefSeq" id="WP_260794247.1">
    <property type="nucleotide sequence ID" value="NZ_CP093313.1"/>
</dbReference>
<evidence type="ECO:0000256" key="1">
    <source>
        <dbReference type="PIRNR" id="PIRNR000296"/>
    </source>
</evidence>
<dbReference type="InterPro" id="IPR018028">
    <property type="entry name" value="Catalase"/>
</dbReference>
<feature type="domain" description="Catalase core" evidence="4">
    <location>
        <begin position="1"/>
        <end position="326"/>
    </location>
</feature>
<dbReference type="PANTHER" id="PTHR11465:SF62">
    <property type="entry name" value="CATALASE T"/>
    <property type="match status" value="1"/>
</dbReference>
<dbReference type="KEGG" id="orp:MOP44_02115"/>
<dbReference type="Proteomes" id="UP001059380">
    <property type="component" value="Chromosome"/>
</dbReference>
<dbReference type="InterPro" id="IPR011614">
    <property type="entry name" value="Catalase_core"/>
</dbReference>
<keyword evidence="1 5" id="KW-0575">Peroxidase</keyword>
<dbReference type="GO" id="GO:0042542">
    <property type="term" value="P:response to hydrogen peroxide"/>
    <property type="evidence" value="ECO:0007669"/>
    <property type="project" value="TreeGrafter"/>
</dbReference>
<evidence type="ECO:0000313" key="5">
    <source>
        <dbReference type="EMBL" id="UWZ84741.1"/>
    </source>
</evidence>
<evidence type="ECO:0000256" key="3">
    <source>
        <dbReference type="PIRSR" id="PIRSR000296-2"/>
    </source>
</evidence>
<reference evidence="5" key="1">
    <citation type="submission" date="2021-04" db="EMBL/GenBank/DDBJ databases">
        <title>Phylogenetic analysis of Acidobacteriaceae.</title>
        <authorList>
            <person name="Qiu L."/>
            <person name="Zhang Q."/>
        </authorList>
    </citation>
    <scope>NUCLEOTIDE SEQUENCE</scope>
    <source>
        <strain evidence="5">DSM 25168</strain>
    </source>
</reference>
<dbReference type="SUPFAM" id="SSF56634">
    <property type="entry name" value="Heme-dependent catalase-like"/>
    <property type="match status" value="1"/>
</dbReference>